<proteinExistence type="inferred from homology"/>
<evidence type="ECO:0000256" key="3">
    <source>
        <dbReference type="ARBA" id="ARBA00038493"/>
    </source>
</evidence>
<dbReference type="STRING" id="402384.HM131_03755"/>
<keyword evidence="2" id="KW-0456">Lyase</keyword>
<gene>
    <name evidence="5" type="ORF">HM131_03755</name>
</gene>
<dbReference type="Proteomes" id="UP000192527">
    <property type="component" value="Chromosome"/>
</dbReference>
<dbReference type="GO" id="GO:0005737">
    <property type="term" value="C:cytoplasm"/>
    <property type="evidence" value="ECO:0007669"/>
    <property type="project" value="TreeGrafter"/>
</dbReference>
<dbReference type="SUPFAM" id="SSF52317">
    <property type="entry name" value="Class I glutamine amidotransferase-like"/>
    <property type="match status" value="1"/>
</dbReference>
<dbReference type="Pfam" id="PF01965">
    <property type="entry name" value="DJ-1_PfpI"/>
    <property type="match status" value="1"/>
</dbReference>
<protein>
    <submittedName>
        <fullName evidence="5">Thiamine biosynthesis protein ThiJ</fullName>
    </submittedName>
</protein>
<feature type="domain" description="DJ-1/PfpI" evidence="4">
    <location>
        <begin position="25"/>
        <end position="215"/>
    </location>
</feature>
<dbReference type="Gene3D" id="3.40.50.880">
    <property type="match status" value="1"/>
</dbReference>
<dbReference type="RefSeq" id="WP_085028085.1">
    <property type="nucleotide sequence ID" value="NZ_CP020772.1"/>
</dbReference>
<evidence type="ECO:0000256" key="2">
    <source>
        <dbReference type="ARBA" id="ARBA00023239"/>
    </source>
</evidence>
<evidence type="ECO:0000259" key="4">
    <source>
        <dbReference type="Pfam" id="PF01965"/>
    </source>
</evidence>
<organism evidence="5 6">
    <name type="scientific">Halobacillus mangrovi</name>
    <dbReference type="NCBI Taxonomy" id="402384"/>
    <lineage>
        <taxon>Bacteria</taxon>
        <taxon>Bacillati</taxon>
        <taxon>Bacillota</taxon>
        <taxon>Bacilli</taxon>
        <taxon>Bacillales</taxon>
        <taxon>Bacillaceae</taxon>
        <taxon>Halobacillus</taxon>
    </lineage>
</organism>
<dbReference type="PANTHER" id="PTHR48094:SF11">
    <property type="entry name" value="GLUTATHIONE-INDEPENDENT GLYOXALASE HSP31-RELATED"/>
    <property type="match status" value="1"/>
</dbReference>
<dbReference type="PANTHER" id="PTHR48094">
    <property type="entry name" value="PROTEIN/NUCLEIC ACID DEGLYCASE DJ-1-RELATED"/>
    <property type="match status" value="1"/>
</dbReference>
<evidence type="ECO:0000256" key="1">
    <source>
        <dbReference type="ARBA" id="ARBA00023016"/>
    </source>
</evidence>
<keyword evidence="6" id="KW-1185">Reference proteome</keyword>
<dbReference type="AlphaFoldDB" id="A0A1W5ZRR6"/>
<dbReference type="InterPro" id="IPR002818">
    <property type="entry name" value="DJ-1/PfpI"/>
</dbReference>
<dbReference type="OrthoDB" id="9792284at2"/>
<dbReference type="InterPro" id="IPR029062">
    <property type="entry name" value="Class_I_gatase-like"/>
</dbReference>
<dbReference type="GO" id="GO:0019172">
    <property type="term" value="F:glyoxalase III activity"/>
    <property type="evidence" value="ECO:0007669"/>
    <property type="project" value="TreeGrafter"/>
</dbReference>
<dbReference type="EMBL" id="CP020772">
    <property type="protein sequence ID" value="ARI76000.1"/>
    <property type="molecule type" value="Genomic_DNA"/>
</dbReference>
<dbReference type="KEGG" id="hmn:HM131_03755"/>
<evidence type="ECO:0000313" key="6">
    <source>
        <dbReference type="Proteomes" id="UP000192527"/>
    </source>
</evidence>
<dbReference type="InterPro" id="IPR050325">
    <property type="entry name" value="Prot/Nucl_acid_deglycase"/>
</dbReference>
<accession>A0A1W5ZRR6</accession>
<keyword evidence="1" id="KW-0346">Stress response</keyword>
<dbReference type="CDD" id="cd03141">
    <property type="entry name" value="GATase1_Hsp31_like"/>
    <property type="match status" value="1"/>
</dbReference>
<sequence>MSKKILMVVTNADKLEQHDTGLWLSEFVEPATEFKEAGFEVTAASMNGGRIPIDPNSYSNELPRVWDGVMEPIHDTPRLSEINPEEYDGIFFCGGHGTMVDFPDNDTIEEILRHFITENKLISSVCHGPSGFIGVTDHNDQPFVKGRKMTGFTNEEEKQTGLESVVPFSMEDRLREEGAVFETGEAFKDHVVVERNLVTGQNPQSSLSTAQVVIEQFKTAKPE</sequence>
<dbReference type="GO" id="GO:0019243">
    <property type="term" value="P:methylglyoxal catabolic process to D-lactate via S-lactoyl-glutathione"/>
    <property type="evidence" value="ECO:0007669"/>
    <property type="project" value="TreeGrafter"/>
</dbReference>
<comment type="similarity">
    <text evidence="3">Belongs to the peptidase C56 family. HSP31-like subfamily.</text>
</comment>
<name>A0A1W5ZRR6_9BACI</name>
<evidence type="ECO:0000313" key="5">
    <source>
        <dbReference type="EMBL" id="ARI76000.1"/>
    </source>
</evidence>
<reference evidence="5 6" key="1">
    <citation type="submission" date="2017-04" db="EMBL/GenBank/DDBJ databases">
        <title>The whole genome sequencing and assembly of Halobacillus mangrovi strain.</title>
        <authorList>
            <person name="Lee S.-J."/>
            <person name="Park M.-K."/>
            <person name="Kim J.-Y."/>
            <person name="Lee Y.-J."/>
            <person name="Yi H."/>
            <person name="Bahn Y.-S."/>
            <person name="Kim J.F."/>
            <person name="Lee D.-W."/>
        </authorList>
    </citation>
    <scope>NUCLEOTIDE SEQUENCE [LARGE SCALE GENOMIC DNA]</scope>
    <source>
        <strain evidence="5 6">KTB 131</strain>
    </source>
</reference>